<keyword evidence="2" id="KW-1185">Reference proteome</keyword>
<accession>A0A504Z5G6</accession>
<dbReference type="AlphaFoldDB" id="A0A504Z5G6"/>
<protein>
    <submittedName>
        <fullName evidence="1">Uncharacterized protein</fullName>
    </submittedName>
</protein>
<dbReference type="Proteomes" id="UP000316759">
    <property type="component" value="Unassembled WGS sequence"/>
</dbReference>
<comment type="caution">
    <text evidence="1">The sequence shown here is derived from an EMBL/GenBank/DDBJ whole genome shotgun (WGS) entry which is preliminary data.</text>
</comment>
<proteinExistence type="predicted"/>
<reference evidence="1 2" key="1">
    <citation type="submission" date="2019-04" db="EMBL/GenBank/DDBJ databases">
        <title>Annotation for the trematode Fasciola gigantica.</title>
        <authorList>
            <person name="Choi Y.-J."/>
        </authorList>
    </citation>
    <scope>NUCLEOTIDE SEQUENCE [LARGE SCALE GENOMIC DNA]</scope>
    <source>
        <strain evidence="1">Uganda_cow_1</strain>
    </source>
</reference>
<evidence type="ECO:0000313" key="1">
    <source>
        <dbReference type="EMBL" id="TPP64730.1"/>
    </source>
</evidence>
<name>A0A504Z5G6_FASGI</name>
<dbReference type="EMBL" id="SUNJ01004090">
    <property type="protein sequence ID" value="TPP64730.1"/>
    <property type="molecule type" value="Genomic_DNA"/>
</dbReference>
<gene>
    <name evidence="1" type="ORF">FGIG_01933</name>
</gene>
<evidence type="ECO:0000313" key="2">
    <source>
        <dbReference type="Proteomes" id="UP000316759"/>
    </source>
</evidence>
<organism evidence="1 2">
    <name type="scientific">Fasciola gigantica</name>
    <name type="common">Giant liver fluke</name>
    <dbReference type="NCBI Taxonomy" id="46835"/>
    <lineage>
        <taxon>Eukaryota</taxon>
        <taxon>Metazoa</taxon>
        <taxon>Spiralia</taxon>
        <taxon>Lophotrochozoa</taxon>
        <taxon>Platyhelminthes</taxon>
        <taxon>Trematoda</taxon>
        <taxon>Digenea</taxon>
        <taxon>Plagiorchiida</taxon>
        <taxon>Echinostomata</taxon>
        <taxon>Echinostomatoidea</taxon>
        <taxon>Fasciolidae</taxon>
        <taxon>Fasciola</taxon>
    </lineage>
</organism>
<sequence length="54" mass="6456">MRLSSDALLPKATPETLYSSPFFRRSQPHLIHSHQLARLHVEATQRRQKDYFHR</sequence>